<evidence type="ECO:0000256" key="4">
    <source>
        <dbReference type="ARBA" id="ARBA00022597"/>
    </source>
</evidence>
<evidence type="ECO:0000256" key="7">
    <source>
        <dbReference type="ARBA" id="ARBA00022840"/>
    </source>
</evidence>
<accession>A0A1R1QV68</accession>
<dbReference type="GO" id="GO:0016887">
    <property type="term" value="F:ATP hydrolysis activity"/>
    <property type="evidence" value="ECO:0007669"/>
    <property type="project" value="InterPro"/>
</dbReference>
<dbReference type="InterPro" id="IPR053466">
    <property type="entry name" value="L-arabinose_ABC_transporter"/>
</dbReference>
<dbReference type="NCBIfam" id="NF040905">
    <property type="entry name" value="GguA"/>
    <property type="match status" value="1"/>
</dbReference>
<dbReference type="OrthoDB" id="9771863at2"/>
<dbReference type="InterPro" id="IPR027417">
    <property type="entry name" value="P-loop_NTPase"/>
</dbReference>
<protein>
    <submittedName>
        <fullName evidence="11">ABC transporter ATP-binding protein</fullName>
    </submittedName>
</protein>
<dbReference type="PROSITE" id="PS50893">
    <property type="entry name" value="ABC_TRANSPORTER_2"/>
    <property type="match status" value="2"/>
</dbReference>
<dbReference type="InterPro" id="IPR003439">
    <property type="entry name" value="ABC_transporter-like_ATP-bd"/>
</dbReference>
<accession>A0A1R1S3R6</accession>
<dbReference type="GO" id="GO:0005524">
    <property type="term" value="F:ATP binding"/>
    <property type="evidence" value="ECO:0007669"/>
    <property type="project" value="UniProtKB-KW"/>
</dbReference>
<evidence type="ECO:0000256" key="8">
    <source>
        <dbReference type="ARBA" id="ARBA00022967"/>
    </source>
</evidence>
<keyword evidence="5" id="KW-0677">Repeat</keyword>
<dbReference type="InterPro" id="IPR050107">
    <property type="entry name" value="ABC_carbohydrate_import_ATPase"/>
</dbReference>
<dbReference type="PANTHER" id="PTHR43790:SF1">
    <property type="entry name" value="XYLOSE IMPORT ATP-BINDING PROTEIN XYLG"/>
    <property type="match status" value="1"/>
</dbReference>
<evidence type="ECO:0000256" key="5">
    <source>
        <dbReference type="ARBA" id="ARBA00022737"/>
    </source>
</evidence>
<keyword evidence="3" id="KW-1003">Cell membrane</keyword>
<comment type="caution">
    <text evidence="11">The sequence shown here is derived from an EMBL/GenBank/DDBJ whole genome shotgun (WGS) entry which is preliminary data.</text>
</comment>
<evidence type="ECO:0000256" key="2">
    <source>
        <dbReference type="ARBA" id="ARBA00022448"/>
    </source>
</evidence>
<evidence type="ECO:0000313" key="11">
    <source>
        <dbReference type="EMBL" id="OMI08527.1"/>
    </source>
</evidence>
<dbReference type="InterPro" id="IPR003593">
    <property type="entry name" value="AAA+_ATPase"/>
</dbReference>
<keyword evidence="8" id="KW-1278">Translocase</keyword>
<name>A0A1R1QV68_9BACI</name>
<evidence type="ECO:0000256" key="6">
    <source>
        <dbReference type="ARBA" id="ARBA00022741"/>
    </source>
</evidence>
<proteinExistence type="predicted"/>
<reference evidence="11 12" key="1">
    <citation type="submission" date="2017-01" db="EMBL/GenBank/DDBJ databases">
        <title>Bacillus phylogenomics.</title>
        <authorList>
            <person name="Dunlap C."/>
        </authorList>
    </citation>
    <scope>NUCLEOTIDE SEQUENCE [LARGE SCALE GENOMIC DNA]</scope>
    <source>
        <strain evidence="11 12">NRRL B-41282</strain>
    </source>
</reference>
<evidence type="ECO:0000259" key="10">
    <source>
        <dbReference type="PROSITE" id="PS50893"/>
    </source>
</evidence>
<dbReference type="FunFam" id="3.40.50.300:FF:000127">
    <property type="entry name" value="Ribose import ATP-binding protein RbsA"/>
    <property type="match status" value="1"/>
</dbReference>
<dbReference type="PROSITE" id="PS00211">
    <property type="entry name" value="ABC_TRANSPORTER_1"/>
    <property type="match status" value="1"/>
</dbReference>
<dbReference type="GO" id="GO:0005886">
    <property type="term" value="C:plasma membrane"/>
    <property type="evidence" value="ECO:0007669"/>
    <property type="project" value="UniProtKB-SubCell"/>
</dbReference>
<feature type="domain" description="ABC transporter" evidence="10">
    <location>
        <begin position="264"/>
        <end position="508"/>
    </location>
</feature>
<evidence type="ECO:0000256" key="1">
    <source>
        <dbReference type="ARBA" id="ARBA00004202"/>
    </source>
</evidence>
<comment type="subcellular location">
    <subcellularLocation>
        <location evidence="1">Cell membrane</location>
        <topology evidence="1">Peripheral membrane protein</topology>
    </subcellularLocation>
</comment>
<feature type="domain" description="ABC transporter" evidence="10">
    <location>
        <begin position="6"/>
        <end position="243"/>
    </location>
</feature>
<dbReference type="Pfam" id="PF00005">
    <property type="entry name" value="ABC_tran"/>
    <property type="match status" value="2"/>
</dbReference>
<keyword evidence="6" id="KW-0547">Nucleotide-binding</keyword>
<evidence type="ECO:0000256" key="9">
    <source>
        <dbReference type="ARBA" id="ARBA00023136"/>
    </source>
</evidence>
<keyword evidence="9" id="KW-0472">Membrane</keyword>
<dbReference type="EMBL" id="MTJL01000006">
    <property type="protein sequence ID" value="OMI08527.1"/>
    <property type="molecule type" value="Genomic_DNA"/>
</dbReference>
<dbReference type="Proteomes" id="UP000187367">
    <property type="component" value="Unassembled WGS sequence"/>
</dbReference>
<dbReference type="CDD" id="cd03216">
    <property type="entry name" value="ABC_Carb_Monos_I"/>
    <property type="match status" value="1"/>
</dbReference>
<keyword evidence="2" id="KW-0813">Transport</keyword>
<keyword evidence="4" id="KW-0762">Sugar transport</keyword>
<dbReference type="RefSeq" id="WP_076758312.1">
    <property type="nucleotide sequence ID" value="NZ_JARMMH010000014.1"/>
</dbReference>
<dbReference type="PANTHER" id="PTHR43790">
    <property type="entry name" value="CARBOHYDRATE TRANSPORT ATP-BINDING PROTEIN MG119-RELATED"/>
    <property type="match status" value="1"/>
</dbReference>
<dbReference type="SUPFAM" id="SSF52540">
    <property type="entry name" value="P-loop containing nucleoside triphosphate hydrolases"/>
    <property type="match status" value="2"/>
</dbReference>
<dbReference type="InterPro" id="IPR017871">
    <property type="entry name" value="ABC_transporter-like_CS"/>
</dbReference>
<keyword evidence="7 11" id="KW-0067">ATP-binding</keyword>
<sequence>MSDCILEMRGITKEFPGVKALNNVHLRVKAGEIHALCGENGAGKSTLMKVLSGVYPYGAYTGDILYKGEVCQFRSIKQSEEAGIVIIHQELALVPQLSIAENLFLGNEQAKRGVINWRETKRETLELMKKVGLQESPNTLVSQIGVGKQQLVEIAKALAKKVQLLILDEPTAALNEADSENLLQLLLELKRQGISSIMISHKLNEITKVADSITVLRDGQTIETLEVQSGQLTENRIIRGMVGRELQNRYPERHAEIGQVIFEVKDWTVHHPLQHDRTVVNRANLSVRKGEIAGIAGLMGSGRTELAMSIFGKSYGKNISGTLKKDGQKLSIRHADDAIKNGIVYVTEDRKGNGLILMDSIKKNITLSKLKKVSRRLVMDERKEKNEAEGFRRKLNIKTPDIYQTTGNLSGGNQQKVMLSKWIFAEPDILILDEPTRGIDVGAKYEIYAIINQLAEEGKAVIIISSELPELLGMCDRIYTMCEGEITAEFSQDEADQERLMKYMTNRMKKGGEAYADTGANG</sequence>
<gene>
    <name evidence="11" type="ORF">BW143_04135</name>
</gene>
<keyword evidence="12" id="KW-1185">Reference proteome</keyword>
<dbReference type="SMART" id="SM00382">
    <property type="entry name" value="AAA"/>
    <property type="match status" value="2"/>
</dbReference>
<evidence type="ECO:0000256" key="3">
    <source>
        <dbReference type="ARBA" id="ARBA00022475"/>
    </source>
</evidence>
<dbReference type="AlphaFoldDB" id="A0A1R1QV68"/>
<evidence type="ECO:0000313" key="12">
    <source>
        <dbReference type="Proteomes" id="UP000187367"/>
    </source>
</evidence>
<organism evidence="11 12">
    <name type="scientific">Bacillus swezeyi</name>
    <dbReference type="NCBI Taxonomy" id="1925020"/>
    <lineage>
        <taxon>Bacteria</taxon>
        <taxon>Bacillati</taxon>
        <taxon>Bacillota</taxon>
        <taxon>Bacilli</taxon>
        <taxon>Bacillales</taxon>
        <taxon>Bacillaceae</taxon>
        <taxon>Bacillus</taxon>
    </lineage>
</organism>
<dbReference type="CDD" id="cd03215">
    <property type="entry name" value="ABC_Carb_Monos_II"/>
    <property type="match status" value="1"/>
</dbReference>
<dbReference type="Gene3D" id="3.40.50.300">
    <property type="entry name" value="P-loop containing nucleotide triphosphate hydrolases"/>
    <property type="match status" value="2"/>
</dbReference>